<dbReference type="PANTHER" id="PTHR43280">
    <property type="entry name" value="ARAC-FAMILY TRANSCRIPTIONAL REGULATOR"/>
    <property type="match status" value="1"/>
</dbReference>
<accession>A0A0A0SRS6</accession>
<organism evidence="6">
    <name type="scientific">Vibrio coralliilyticus</name>
    <dbReference type="NCBI Taxonomy" id="190893"/>
    <lineage>
        <taxon>Bacteria</taxon>
        <taxon>Pseudomonadati</taxon>
        <taxon>Pseudomonadota</taxon>
        <taxon>Gammaproteobacteria</taxon>
        <taxon>Vibrionales</taxon>
        <taxon>Vibrionaceae</taxon>
        <taxon>Vibrio</taxon>
    </lineage>
</organism>
<evidence type="ECO:0000256" key="2">
    <source>
        <dbReference type="ARBA" id="ARBA00023125"/>
    </source>
</evidence>
<dbReference type="InterPro" id="IPR018062">
    <property type="entry name" value="HTH_AraC-typ_CS"/>
</dbReference>
<evidence type="ECO:0000313" key="9">
    <source>
        <dbReference type="Proteomes" id="UP000576645"/>
    </source>
</evidence>
<dbReference type="InterPro" id="IPR018060">
    <property type="entry name" value="HTH_AraC"/>
</dbReference>
<evidence type="ECO:0000313" key="8">
    <source>
        <dbReference type="Proteomes" id="UP000030081"/>
    </source>
</evidence>
<keyword evidence="2" id="KW-0238">DNA-binding</keyword>
<dbReference type="OrthoDB" id="5622169at2"/>
<evidence type="ECO:0000313" key="7">
    <source>
        <dbReference type="EMBL" id="NOJ23265.1"/>
    </source>
</evidence>
<evidence type="ECO:0000313" key="5">
    <source>
        <dbReference type="EMBL" id="AIW18846.1"/>
    </source>
</evidence>
<dbReference type="GO" id="GO:0003700">
    <property type="term" value="F:DNA-binding transcription factor activity"/>
    <property type="evidence" value="ECO:0007669"/>
    <property type="project" value="InterPro"/>
</dbReference>
<reference evidence="6" key="2">
    <citation type="journal article" date="2015" name="BMC Genomics">
        <title>Genome mining reveals unlocked bioactive potential of marine Gram-negative bacteria.</title>
        <authorList>
            <person name="Machado H."/>
            <person name="Sonnenschein E.C."/>
            <person name="Melchiorsen J."/>
            <person name="Gram L."/>
        </authorList>
    </citation>
    <scope>NUCLEOTIDE SEQUENCE</scope>
    <source>
        <strain evidence="6">S2052</strain>
    </source>
</reference>
<dbReference type="RefSeq" id="WP_006962224.1">
    <property type="nucleotide sequence ID" value="NZ_CP009617.1"/>
</dbReference>
<dbReference type="AlphaFoldDB" id="A0A0A0SRS6"/>
<dbReference type="Proteomes" id="UP000576645">
    <property type="component" value="Unassembled WGS sequence"/>
</dbReference>
<feature type="domain" description="HTH araC/xylS-type" evidence="4">
    <location>
        <begin position="133"/>
        <end position="231"/>
    </location>
</feature>
<keyword evidence="3" id="KW-0804">Transcription</keyword>
<dbReference type="KEGG" id="vcy:IX92_07210"/>
<dbReference type="SUPFAM" id="SSF46689">
    <property type="entry name" value="Homeodomain-like"/>
    <property type="match status" value="1"/>
</dbReference>
<evidence type="ECO:0000256" key="3">
    <source>
        <dbReference type="ARBA" id="ARBA00023163"/>
    </source>
</evidence>
<dbReference type="SMART" id="SM00342">
    <property type="entry name" value="HTH_ARAC"/>
    <property type="match status" value="1"/>
</dbReference>
<dbReference type="STRING" id="190893.BA953_01155"/>
<dbReference type="EMBL" id="CP009617">
    <property type="protein sequence ID" value="AIW18846.1"/>
    <property type="molecule type" value="Genomic_DNA"/>
</dbReference>
<keyword evidence="8" id="KW-1185">Reference proteome</keyword>
<dbReference type="Pfam" id="PF12833">
    <property type="entry name" value="HTH_18"/>
    <property type="match status" value="1"/>
</dbReference>
<reference evidence="7 9" key="3">
    <citation type="submission" date="2019-09" db="EMBL/GenBank/DDBJ databases">
        <title>Draft genome sequencing and comparative genomics of hatchery-associated Vibrios.</title>
        <authorList>
            <person name="Kehlet-Delgado H."/>
            <person name="Mueller R.S."/>
        </authorList>
    </citation>
    <scope>NUCLEOTIDE SEQUENCE [LARGE SCALE GENOMIC DNA]</scope>
    <source>
        <strain evidence="7 9">09-121-3</strain>
    </source>
</reference>
<dbReference type="InterPro" id="IPR020449">
    <property type="entry name" value="Tscrpt_reg_AraC-type_HTH"/>
</dbReference>
<dbReference type="Proteomes" id="UP000030081">
    <property type="component" value="Chromosome 1"/>
</dbReference>
<keyword evidence="1" id="KW-0805">Transcription regulation</keyword>
<dbReference type="EMBL" id="VTXP01000005">
    <property type="protein sequence ID" value="NOJ23265.1"/>
    <property type="molecule type" value="Genomic_DNA"/>
</dbReference>
<name>A0A0A0SRS6_9VIBR</name>
<dbReference type="PRINTS" id="PR00032">
    <property type="entry name" value="HTHARAC"/>
</dbReference>
<evidence type="ECO:0000313" key="6">
    <source>
        <dbReference type="EMBL" id="KJY77535.1"/>
    </source>
</evidence>
<sequence length="234" mass="26963">MKALQVVLFYKPGHIDYQGKRTEVAANQLVMVGEEAEIHAANRNDWMSVFFYPGEICLVYPLLTDLIKSSDTATQPAVGEVNAVPVFDELVNVIQQLHKVNKAVMLRFVFTYCLEMDKPYFSNLLNLYANSNDKVFDFVNKHLYEQWTVSRYAEKLGMEVTKLNTAFYKYYGQSTKTWLTEQRLNYAKQVILETDRKIADVAFDAGFSSHSHFIGAFKKRYQCSPSEFRAGSKR</sequence>
<dbReference type="GO" id="GO:0043565">
    <property type="term" value="F:sequence-specific DNA binding"/>
    <property type="evidence" value="ECO:0007669"/>
    <property type="project" value="InterPro"/>
</dbReference>
<gene>
    <name evidence="7" type="ORF">F0238_11050</name>
    <name evidence="5" type="ORF">IX92_07210</name>
    <name evidence="6" type="ORF">TW71_00435</name>
</gene>
<dbReference type="PROSITE" id="PS00041">
    <property type="entry name" value="HTH_ARAC_FAMILY_1"/>
    <property type="match status" value="1"/>
</dbReference>
<dbReference type="PANTHER" id="PTHR43280:SF2">
    <property type="entry name" value="HTH-TYPE TRANSCRIPTIONAL REGULATOR EXSA"/>
    <property type="match status" value="1"/>
</dbReference>
<protein>
    <submittedName>
        <fullName evidence="6">AraC family transcriptional regulator</fullName>
    </submittedName>
    <submittedName>
        <fullName evidence="7">Helix-turn-helix transcriptional regulator</fullName>
    </submittedName>
</protein>
<dbReference type="EMBL" id="JXXR01000001">
    <property type="protein sequence ID" value="KJY77535.1"/>
    <property type="molecule type" value="Genomic_DNA"/>
</dbReference>
<proteinExistence type="predicted"/>
<reference evidence="5 8" key="1">
    <citation type="submission" date="2014-10" db="EMBL/GenBank/DDBJ databases">
        <title>The Complete Genome Sequence for the Shellfish Pathogen Vibrio coralliilyticus RE98 Isolated from a Shellfish Hatchery.</title>
        <authorList>
            <person name="Richards G.P."/>
            <person name="Bono J.L."/>
            <person name="Watson M.A."/>
            <person name="Needleman D.S."/>
        </authorList>
    </citation>
    <scope>NUCLEOTIDE SEQUENCE [LARGE SCALE GENOMIC DNA]</scope>
    <source>
        <strain evidence="5 8">RE98</strain>
    </source>
</reference>
<dbReference type="PROSITE" id="PS01124">
    <property type="entry name" value="HTH_ARAC_FAMILY_2"/>
    <property type="match status" value="1"/>
</dbReference>
<evidence type="ECO:0000259" key="4">
    <source>
        <dbReference type="PROSITE" id="PS01124"/>
    </source>
</evidence>
<evidence type="ECO:0000256" key="1">
    <source>
        <dbReference type="ARBA" id="ARBA00023015"/>
    </source>
</evidence>
<dbReference type="InterPro" id="IPR009057">
    <property type="entry name" value="Homeodomain-like_sf"/>
</dbReference>
<dbReference type="Gene3D" id="1.10.10.60">
    <property type="entry name" value="Homeodomain-like"/>
    <property type="match status" value="1"/>
</dbReference>